<feature type="non-terminal residue" evidence="2">
    <location>
        <position position="326"/>
    </location>
</feature>
<name>A0A1B6L8D6_9HEMI</name>
<feature type="compositionally biased region" description="Basic and acidic residues" evidence="1">
    <location>
        <begin position="224"/>
        <end position="233"/>
    </location>
</feature>
<feature type="compositionally biased region" description="Low complexity" evidence="1">
    <location>
        <begin position="124"/>
        <end position="134"/>
    </location>
</feature>
<evidence type="ECO:0000313" key="2">
    <source>
        <dbReference type="EMBL" id="JAT19969.1"/>
    </source>
</evidence>
<gene>
    <name evidence="2" type="ORF">g.20305</name>
</gene>
<feature type="region of interest" description="Disordered" evidence="1">
    <location>
        <begin position="121"/>
        <end position="164"/>
    </location>
</feature>
<dbReference type="EMBL" id="GEBQ01020008">
    <property type="protein sequence ID" value="JAT19969.1"/>
    <property type="molecule type" value="Transcribed_RNA"/>
</dbReference>
<accession>A0A1B6L8D6</accession>
<feature type="region of interest" description="Disordered" evidence="1">
    <location>
        <begin position="215"/>
        <end position="243"/>
    </location>
</feature>
<dbReference type="AlphaFoldDB" id="A0A1B6L8D6"/>
<reference evidence="2" key="1">
    <citation type="submission" date="2015-11" db="EMBL/GenBank/DDBJ databases">
        <title>De novo transcriptome assembly of four potential Pierce s Disease insect vectors from Arizona vineyards.</title>
        <authorList>
            <person name="Tassone E.E."/>
        </authorList>
    </citation>
    <scope>NUCLEOTIDE SEQUENCE</scope>
</reference>
<evidence type="ECO:0000256" key="1">
    <source>
        <dbReference type="SAM" id="MobiDB-lite"/>
    </source>
</evidence>
<proteinExistence type="predicted"/>
<organism evidence="2">
    <name type="scientific">Graphocephala atropunctata</name>
    <dbReference type="NCBI Taxonomy" id="36148"/>
    <lineage>
        <taxon>Eukaryota</taxon>
        <taxon>Metazoa</taxon>
        <taxon>Ecdysozoa</taxon>
        <taxon>Arthropoda</taxon>
        <taxon>Hexapoda</taxon>
        <taxon>Insecta</taxon>
        <taxon>Pterygota</taxon>
        <taxon>Neoptera</taxon>
        <taxon>Paraneoptera</taxon>
        <taxon>Hemiptera</taxon>
        <taxon>Auchenorrhyncha</taxon>
        <taxon>Membracoidea</taxon>
        <taxon>Cicadellidae</taxon>
        <taxon>Cicadellinae</taxon>
        <taxon>Cicadellini</taxon>
        <taxon>Graphocephala</taxon>
    </lineage>
</organism>
<sequence>MLQRGKELVRLATQDKKSVNIDHPSTSGAQICNEAVPLNGKAPHKINEVKSIPITNRPSFQDLPVITNELTDINSSLFDEITPQMLEQCDEEIENHFRRPCRVNKTSKMLTVEDIFGESDDNESLGSLFSSGSEDNYDPISSYSDEEFETPAKPKRRRKQRIQNVLPYEKNKNCLRHAEAPVEEVPTHLQNDGDDTLNNTTIEIQEEGQLVHQDPNCNKKKRRRGDDVNKNDWARNSNAIKRQRGEKYVGMKKEDNGRYCLNNERKERSIKPRCQCKGLKRATKCEEVSEHDRKILFDNFWKSVDGWEAKKAKIVSLIEKQKPVFR</sequence>
<protein>
    <submittedName>
        <fullName evidence="2">Uncharacterized protein</fullName>
    </submittedName>
</protein>